<dbReference type="EMBL" id="BTFZ01000001">
    <property type="protein sequence ID" value="GMM32743.1"/>
    <property type="molecule type" value="Genomic_DNA"/>
</dbReference>
<keyword evidence="3" id="KW-0626">Porin</keyword>
<accession>A0AAV5QEX3</accession>
<dbReference type="PANTHER" id="PTHR11743:SF70">
    <property type="entry name" value="GH26960P-RELATED"/>
    <property type="match status" value="1"/>
</dbReference>
<keyword evidence="3" id="KW-0813">Transport</keyword>
<evidence type="ECO:0000256" key="2">
    <source>
        <dbReference type="ARBA" id="ARBA00022452"/>
    </source>
</evidence>
<dbReference type="PANTHER" id="PTHR11743">
    <property type="entry name" value="VOLTAGE-DEPENDENT ANION-SELECTIVE CHANNEL"/>
    <property type="match status" value="1"/>
</dbReference>
<dbReference type="AlphaFoldDB" id="A0AAV5QEX3"/>
<comment type="caution">
    <text evidence="4">The sequence shown here is derived from an EMBL/GenBank/DDBJ whole genome shotgun (WGS) entry which is preliminary data.</text>
</comment>
<dbReference type="Gene3D" id="2.40.160.10">
    <property type="entry name" value="Porin"/>
    <property type="match status" value="1"/>
</dbReference>
<dbReference type="CDD" id="cd07306">
    <property type="entry name" value="Porin3_VDAC"/>
    <property type="match status" value="1"/>
</dbReference>
<keyword evidence="2" id="KW-0812">Transmembrane</keyword>
<dbReference type="PRINTS" id="PR00185">
    <property type="entry name" value="EUKARYTPORIN"/>
</dbReference>
<dbReference type="Proteomes" id="UP001360560">
    <property type="component" value="Unassembled WGS sequence"/>
</dbReference>
<protein>
    <submittedName>
        <fullName evidence="4">Porin</fullName>
    </submittedName>
</protein>
<sequence length="285" mass="29952">MSIPPAFPDISKNVNNLINRDFYHLSKAALDVKTKAPNGVAFAFKAKTGKDDSISSNIETKFTDKANGLTLTQGWNTANALDTKVELVDTLSPGLKAEVLTSVVPNGSKAAKLNLYFSQPKVNVRAFFDLLKGPTFAGDFTVGHEGYVAGSEVGYDISGGKVTRLAVSTGYIHPTYAVGVNASKNFSVFTASYFHKVSSLVEAGAKATYDVNAGASKPVGVEFAAKYALDPTAFVKGKLADSGLAAVAYSQQLRPGVTLGVGLGFDALRLAEPVHKIGFSLSFAA</sequence>
<name>A0AAV5QEX3_9ASCO</name>
<evidence type="ECO:0000313" key="5">
    <source>
        <dbReference type="Proteomes" id="UP001360560"/>
    </source>
</evidence>
<dbReference type="PROSITE" id="PS00558">
    <property type="entry name" value="EUKARYOTIC_PORIN"/>
    <property type="match status" value="1"/>
</dbReference>
<reference evidence="4 5" key="1">
    <citation type="journal article" date="2023" name="Elife">
        <title>Identification of key yeast species and microbe-microbe interactions impacting larval growth of Drosophila in the wild.</title>
        <authorList>
            <person name="Mure A."/>
            <person name="Sugiura Y."/>
            <person name="Maeda R."/>
            <person name="Honda K."/>
            <person name="Sakurai N."/>
            <person name="Takahashi Y."/>
            <person name="Watada M."/>
            <person name="Katoh T."/>
            <person name="Gotoh A."/>
            <person name="Gotoh Y."/>
            <person name="Taniguchi I."/>
            <person name="Nakamura K."/>
            <person name="Hayashi T."/>
            <person name="Katayama T."/>
            <person name="Uemura T."/>
            <person name="Hattori Y."/>
        </authorList>
    </citation>
    <scope>NUCLEOTIDE SEQUENCE [LARGE SCALE GENOMIC DNA]</scope>
    <source>
        <strain evidence="4 5">SC-9</strain>
    </source>
</reference>
<keyword evidence="2" id="KW-1134">Transmembrane beta strand</keyword>
<dbReference type="GO" id="GO:0005741">
    <property type="term" value="C:mitochondrial outer membrane"/>
    <property type="evidence" value="ECO:0007669"/>
    <property type="project" value="InterPro"/>
</dbReference>
<proteinExistence type="inferred from homology"/>
<dbReference type="GO" id="GO:0015288">
    <property type="term" value="F:porin activity"/>
    <property type="evidence" value="ECO:0007669"/>
    <property type="project" value="UniProtKB-KW"/>
</dbReference>
<gene>
    <name evidence="4" type="ORF">DASC09_000680</name>
</gene>
<comment type="similarity">
    <text evidence="1">Belongs to the eukaryotic mitochondrial porin family.</text>
</comment>
<dbReference type="InterPro" id="IPR027246">
    <property type="entry name" value="Porin_Euk/Tom40"/>
</dbReference>
<dbReference type="GeneID" id="90070722"/>
<dbReference type="RefSeq" id="XP_064849743.1">
    <property type="nucleotide sequence ID" value="XM_064993671.1"/>
</dbReference>
<evidence type="ECO:0000256" key="1">
    <source>
        <dbReference type="ARBA" id="ARBA00007780"/>
    </source>
</evidence>
<dbReference type="InterPro" id="IPR001925">
    <property type="entry name" value="Porin_Euk"/>
</dbReference>
<evidence type="ECO:0000313" key="4">
    <source>
        <dbReference type="EMBL" id="GMM32743.1"/>
    </source>
</evidence>
<organism evidence="4 5">
    <name type="scientific">Saccharomycopsis crataegensis</name>
    <dbReference type="NCBI Taxonomy" id="43959"/>
    <lineage>
        <taxon>Eukaryota</taxon>
        <taxon>Fungi</taxon>
        <taxon>Dikarya</taxon>
        <taxon>Ascomycota</taxon>
        <taxon>Saccharomycotina</taxon>
        <taxon>Saccharomycetes</taxon>
        <taxon>Saccharomycopsidaceae</taxon>
        <taxon>Saccharomycopsis</taxon>
    </lineage>
</organism>
<dbReference type="InterPro" id="IPR023614">
    <property type="entry name" value="Porin_dom_sf"/>
</dbReference>
<dbReference type="GO" id="GO:0008308">
    <property type="term" value="F:voltage-gated monoatomic anion channel activity"/>
    <property type="evidence" value="ECO:0007669"/>
    <property type="project" value="InterPro"/>
</dbReference>
<keyword evidence="5" id="KW-1185">Reference proteome</keyword>
<keyword evidence="2" id="KW-0472">Membrane</keyword>
<dbReference type="Pfam" id="PF01459">
    <property type="entry name" value="Porin_3"/>
    <property type="match status" value="1"/>
</dbReference>
<dbReference type="GO" id="GO:0046930">
    <property type="term" value="C:pore complex"/>
    <property type="evidence" value="ECO:0007669"/>
    <property type="project" value="UniProtKB-KW"/>
</dbReference>
<keyword evidence="3" id="KW-0406">Ion transport</keyword>
<evidence type="ECO:0000256" key="3">
    <source>
        <dbReference type="ARBA" id="ARBA00023114"/>
    </source>
</evidence>